<feature type="domain" description="NADP-dependent oxidoreductase" evidence="2">
    <location>
        <begin position="23"/>
        <end position="331"/>
    </location>
</feature>
<organism evidence="4 5">
    <name type="scientific">Aphanomyces stellatus</name>
    <dbReference type="NCBI Taxonomy" id="120398"/>
    <lineage>
        <taxon>Eukaryota</taxon>
        <taxon>Sar</taxon>
        <taxon>Stramenopiles</taxon>
        <taxon>Oomycota</taxon>
        <taxon>Saprolegniomycetes</taxon>
        <taxon>Saprolegniales</taxon>
        <taxon>Verrucalvaceae</taxon>
        <taxon>Aphanomyces</taxon>
    </lineage>
</organism>
<dbReference type="OrthoDB" id="73550at2759"/>
<dbReference type="Pfam" id="PF00248">
    <property type="entry name" value="Aldo_ket_red"/>
    <property type="match status" value="1"/>
</dbReference>
<dbReference type="EMBL" id="CAADRA010000043">
    <property type="protein sequence ID" value="VFT77954.1"/>
    <property type="molecule type" value="Genomic_DNA"/>
</dbReference>
<reference evidence="4 5" key="1">
    <citation type="submission" date="2019-03" db="EMBL/GenBank/DDBJ databases">
        <authorList>
            <person name="Gaulin E."/>
            <person name="Dumas B."/>
        </authorList>
    </citation>
    <scope>NUCLEOTIDE SEQUENCE [LARGE SCALE GENOMIC DNA]</scope>
    <source>
        <strain evidence="4">CBS 568.67</strain>
    </source>
</reference>
<evidence type="ECO:0000259" key="2">
    <source>
        <dbReference type="Pfam" id="PF00248"/>
    </source>
</evidence>
<keyword evidence="1" id="KW-0560">Oxidoreductase</keyword>
<dbReference type="EMBL" id="VJMH01000043">
    <property type="protein sequence ID" value="KAF0719869.1"/>
    <property type="molecule type" value="Genomic_DNA"/>
</dbReference>
<dbReference type="SUPFAM" id="SSF51430">
    <property type="entry name" value="NAD(P)-linked oxidoreductase"/>
    <property type="match status" value="1"/>
</dbReference>
<dbReference type="InterPro" id="IPR050791">
    <property type="entry name" value="Aldo-Keto_reductase"/>
</dbReference>
<name>A0A485K8M8_9STRA</name>
<evidence type="ECO:0000256" key="1">
    <source>
        <dbReference type="ARBA" id="ARBA00023002"/>
    </source>
</evidence>
<gene>
    <name evidence="4" type="primary">Aste57867_730</name>
    <name evidence="3" type="ORF">As57867_000729</name>
    <name evidence="4" type="ORF">ASTE57867_730</name>
</gene>
<dbReference type="PANTHER" id="PTHR43625">
    <property type="entry name" value="AFLATOXIN B1 ALDEHYDE REDUCTASE"/>
    <property type="match status" value="1"/>
</dbReference>
<evidence type="ECO:0000313" key="3">
    <source>
        <dbReference type="EMBL" id="KAF0719869.1"/>
    </source>
</evidence>
<dbReference type="InterPro" id="IPR023210">
    <property type="entry name" value="NADP_OxRdtase_dom"/>
</dbReference>
<evidence type="ECO:0000313" key="5">
    <source>
        <dbReference type="Proteomes" id="UP000332933"/>
    </source>
</evidence>
<sequence length="338" mass="36757">MTRMPQRPLGSQGLVCSAQGLGCMGMTSFTDHFDRAAQEKDSLSAIEAALHAGVNFFDTAWVYQSFGDGGGGNFTNEALLGKAMQRFGREKFILATKFGIVPPSPNCLDGSIAVATQCTVSNAESVLRSQLAESLARLETNYIDLYYVHRVDPWIPIEDTMALLKTLVEDGTIKYVGICACTADELRRAHAVHPITALQIEWSLRERAVECCSILQVARDLGIGIVAYCPLGNGFLTAADAFDKLDEKDVRRQYAPFRGDRLDESKAKAVGFFVHAQEYAQATPAQLALAWLHAQGPDVFPIPGSKSAARVKENAHAVHLHLSCDDVNALARSTGPRK</sequence>
<protein>
    <submittedName>
        <fullName evidence="4">Aste57867_730 protein</fullName>
    </submittedName>
</protein>
<keyword evidence="5" id="KW-1185">Reference proteome</keyword>
<evidence type="ECO:0000313" key="4">
    <source>
        <dbReference type="EMBL" id="VFT77954.1"/>
    </source>
</evidence>
<dbReference type="Proteomes" id="UP000332933">
    <property type="component" value="Unassembled WGS sequence"/>
</dbReference>
<dbReference type="Gene3D" id="3.20.20.100">
    <property type="entry name" value="NADP-dependent oxidoreductase domain"/>
    <property type="match status" value="1"/>
</dbReference>
<accession>A0A485K8M8</accession>
<dbReference type="PANTHER" id="PTHR43625:SF99">
    <property type="entry name" value="ALDO-KETO REDUCTASE 1-RELATED"/>
    <property type="match status" value="1"/>
</dbReference>
<proteinExistence type="predicted"/>
<dbReference type="AlphaFoldDB" id="A0A485K8M8"/>
<dbReference type="GO" id="GO:0005737">
    <property type="term" value="C:cytoplasm"/>
    <property type="evidence" value="ECO:0007669"/>
    <property type="project" value="TreeGrafter"/>
</dbReference>
<dbReference type="InterPro" id="IPR036812">
    <property type="entry name" value="NAD(P)_OxRdtase_dom_sf"/>
</dbReference>
<reference evidence="3" key="2">
    <citation type="submission" date="2019-06" db="EMBL/GenBank/DDBJ databases">
        <title>Genomics analysis of Aphanomyces spp. identifies a new class of oomycete effector associated with host adaptation.</title>
        <authorList>
            <person name="Gaulin E."/>
        </authorList>
    </citation>
    <scope>NUCLEOTIDE SEQUENCE</scope>
    <source>
        <strain evidence="3">CBS 578.67</strain>
    </source>
</reference>
<dbReference type="GO" id="GO:0016491">
    <property type="term" value="F:oxidoreductase activity"/>
    <property type="evidence" value="ECO:0007669"/>
    <property type="project" value="UniProtKB-KW"/>
</dbReference>